<dbReference type="InterPro" id="IPR013216">
    <property type="entry name" value="Methyltransf_11"/>
</dbReference>
<keyword evidence="2" id="KW-0808">Transferase</keyword>
<dbReference type="GO" id="GO:0032259">
    <property type="term" value="P:methylation"/>
    <property type="evidence" value="ECO:0007669"/>
    <property type="project" value="UniProtKB-KW"/>
</dbReference>
<sequence length="205" mass="23274">MAQVFASDITDEMLAETRKLAAARALLNVATTRADAATLPFDDDAFDLVTCRLAAHHFDDIPQFVREAWRVLKPGGVLAIADNVGPDALLLPDRSAEQIAEMAEIYNAYEKLRDPSHVRCFGLNEWLSVLTETGFDQPRFEVLDQDIVFEPWIKRMRCDVDTVDELETMLENNLLIDFLRPRTENDERLFTLQEAIIVARKPEPA</sequence>
<accession>A0A109BCL5</accession>
<dbReference type="PANTHER" id="PTHR43591">
    <property type="entry name" value="METHYLTRANSFERASE"/>
    <property type="match status" value="1"/>
</dbReference>
<proteinExistence type="predicted"/>
<dbReference type="EMBL" id="LMTR01000073">
    <property type="protein sequence ID" value="KWT66333.1"/>
    <property type="molecule type" value="Genomic_DNA"/>
</dbReference>
<name>A0A109BCL5_HYPSL</name>
<reference evidence="2 3" key="1">
    <citation type="submission" date="2015-10" db="EMBL/GenBank/DDBJ databases">
        <title>Transcriptomic analysis of a linuron degrading triple-species bacterial consortium.</title>
        <authorList>
            <person name="Albers P."/>
        </authorList>
    </citation>
    <scope>NUCLEOTIDE SEQUENCE [LARGE SCALE GENOMIC DNA]</scope>
    <source>
        <strain evidence="2 3">WDL6</strain>
    </source>
</reference>
<evidence type="ECO:0000259" key="1">
    <source>
        <dbReference type="Pfam" id="PF08241"/>
    </source>
</evidence>
<dbReference type="SUPFAM" id="SSF53335">
    <property type="entry name" value="S-adenosyl-L-methionine-dependent methyltransferases"/>
    <property type="match status" value="1"/>
</dbReference>
<dbReference type="InterPro" id="IPR029063">
    <property type="entry name" value="SAM-dependent_MTases_sf"/>
</dbReference>
<gene>
    <name evidence="2" type="ORF">APY04_2529</name>
</gene>
<evidence type="ECO:0000313" key="3">
    <source>
        <dbReference type="Proteomes" id="UP000059074"/>
    </source>
</evidence>
<dbReference type="STRING" id="121290.APY04_2529"/>
<protein>
    <submittedName>
        <fullName evidence="2">SAM-dependent methyltransferase YafE</fullName>
    </submittedName>
</protein>
<feature type="domain" description="Methyltransferase type 11" evidence="1">
    <location>
        <begin position="2"/>
        <end position="80"/>
    </location>
</feature>
<dbReference type="AlphaFoldDB" id="A0A109BCL5"/>
<dbReference type="PATRIC" id="fig|121290.4.peg.432"/>
<comment type="caution">
    <text evidence="2">The sequence shown here is derived from an EMBL/GenBank/DDBJ whole genome shotgun (WGS) entry which is preliminary data.</text>
</comment>
<dbReference type="Pfam" id="PF08241">
    <property type="entry name" value="Methyltransf_11"/>
    <property type="match status" value="1"/>
</dbReference>
<dbReference type="GO" id="GO:0008757">
    <property type="term" value="F:S-adenosylmethionine-dependent methyltransferase activity"/>
    <property type="evidence" value="ECO:0007669"/>
    <property type="project" value="InterPro"/>
</dbReference>
<dbReference type="Gene3D" id="3.40.50.150">
    <property type="entry name" value="Vaccinia Virus protein VP39"/>
    <property type="match status" value="1"/>
</dbReference>
<keyword evidence="2" id="KW-0489">Methyltransferase</keyword>
<dbReference type="CDD" id="cd02440">
    <property type="entry name" value="AdoMet_MTases"/>
    <property type="match status" value="1"/>
</dbReference>
<keyword evidence="3" id="KW-1185">Reference proteome</keyword>
<evidence type="ECO:0000313" key="2">
    <source>
        <dbReference type="EMBL" id="KWT66333.1"/>
    </source>
</evidence>
<dbReference type="Proteomes" id="UP000059074">
    <property type="component" value="Unassembled WGS sequence"/>
</dbReference>
<organism evidence="2 3">
    <name type="scientific">Hyphomicrobium sulfonivorans</name>
    <dbReference type="NCBI Taxonomy" id="121290"/>
    <lineage>
        <taxon>Bacteria</taxon>
        <taxon>Pseudomonadati</taxon>
        <taxon>Pseudomonadota</taxon>
        <taxon>Alphaproteobacteria</taxon>
        <taxon>Hyphomicrobiales</taxon>
        <taxon>Hyphomicrobiaceae</taxon>
        <taxon>Hyphomicrobium</taxon>
    </lineage>
</organism>